<proteinExistence type="predicted"/>
<evidence type="ECO:0000313" key="2">
    <source>
        <dbReference type="Proteomes" id="UP001519460"/>
    </source>
</evidence>
<organism evidence="1 2">
    <name type="scientific">Batillaria attramentaria</name>
    <dbReference type="NCBI Taxonomy" id="370345"/>
    <lineage>
        <taxon>Eukaryota</taxon>
        <taxon>Metazoa</taxon>
        <taxon>Spiralia</taxon>
        <taxon>Lophotrochozoa</taxon>
        <taxon>Mollusca</taxon>
        <taxon>Gastropoda</taxon>
        <taxon>Caenogastropoda</taxon>
        <taxon>Sorbeoconcha</taxon>
        <taxon>Cerithioidea</taxon>
        <taxon>Batillariidae</taxon>
        <taxon>Batillaria</taxon>
    </lineage>
</organism>
<sequence length="82" mass="9058">MCSSGPKVFHREMPQPLADVLGVICDMDDALISAQKPPAAARPEKSASCRSRHPVLFRKAVRNPNLIPIQTQTFLDLCLNLM</sequence>
<keyword evidence="2" id="KW-1185">Reference proteome</keyword>
<gene>
    <name evidence="1" type="ORF">BaRGS_00013251</name>
</gene>
<dbReference type="Proteomes" id="UP001519460">
    <property type="component" value="Unassembled WGS sequence"/>
</dbReference>
<comment type="caution">
    <text evidence="1">The sequence shown here is derived from an EMBL/GenBank/DDBJ whole genome shotgun (WGS) entry which is preliminary data.</text>
</comment>
<protein>
    <submittedName>
        <fullName evidence="1">Uncharacterized protein</fullName>
    </submittedName>
</protein>
<accession>A0ABD0L8Q0</accession>
<evidence type="ECO:0000313" key="1">
    <source>
        <dbReference type="EMBL" id="KAK7495553.1"/>
    </source>
</evidence>
<dbReference type="EMBL" id="JACVVK020000074">
    <property type="protein sequence ID" value="KAK7495553.1"/>
    <property type="molecule type" value="Genomic_DNA"/>
</dbReference>
<dbReference type="AlphaFoldDB" id="A0ABD0L8Q0"/>
<reference evidence="1 2" key="1">
    <citation type="journal article" date="2023" name="Sci. Data">
        <title>Genome assembly of the Korean intertidal mud-creeper Batillaria attramentaria.</title>
        <authorList>
            <person name="Patra A.K."/>
            <person name="Ho P.T."/>
            <person name="Jun S."/>
            <person name="Lee S.J."/>
            <person name="Kim Y."/>
            <person name="Won Y.J."/>
        </authorList>
    </citation>
    <scope>NUCLEOTIDE SEQUENCE [LARGE SCALE GENOMIC DNA]</scope>
    <source>
        <strain evidence="1">Wonlab-2016</strain>
    </source>
</reference>
<name>A0ABD0L8Q0_9CAEN</name>